<feature type="domain" description="Hemerythrin-like" evidence="1">
    <location>
        <begin position="9"/>
        <end position="123"/>
    </location>
</feature>
<sequence length="157" mass="18238">MTKTQAKDILSLIEADHEKVEQLFEQMAEAKGAKAHTCFNQIYKELTLHAKAEELVFYPAMLEYEETKQYVEEAESEHNSAKILLEQMKSLNPKDEEFQTKLTYLQETMLHHIEEEESELFEAVESCMDESMLQKLGEEFQAAKQKLESEVDLALTQ</sequence>
<dbReference type="RefSeq" id="WP_316437034.1">
    <property type="nucleotide sequence ID" value="NZ_CP053587.1"/>
</dbReference>
<evidence type="ECO:0000313" key="2">
    <source>
        <dbReference type="EMBL" id="WNZ27367.1"/>
    </source>
</evidence>
<name>A0AA96WK32_9CYAN</name>
<dbReference type="InterPro" id="IPR012312">
    <property type="entry name" value="Hemerythrin-like"/>
</dbReference>
<accession>A0AA96WK32</accession>
<protein>
    <submittedName>
        <fullName evidence="2">Hemerythrin domain-containing protein</fullName>
    </submittedName>
</protein>
<dbReference type="Gene3D" id="1.20.120.520">
    <property type="entry name" value="nmb1532 protein domain like"/>
    <property type="match status" value="1"/>
</dbReference>
<dbReference type="EMBL" id="CP053587">
    <property type="protein sequence ID" value="WNZ27367.1"/>
    <property type="molecule type" value="Genomic_DNA"/>
</dbReference>
<evidence type="ECO:0000259" key="1">
    <source>
        <dbReference type="Pfam" id="PF01814"/>
    </source>
</evidence>
<dbReference type="Pfam" id="PF01814">
    <property type="entry name" value="Hemerythrin"/>
    <property type="match status" value="1"/>
</dbReference>
<reference evidence="2" key="1">
    <citation type="submission" date="2020-05" db="EMBL/GenBank/DDBJ databases">
        <authorList>
            <person name="Zhu T."/>
            <person name="Keshari N."/>
            <person name="Lu X."/>
        </authorList>
    </citation>
    <scope>NUCLEOTIDE SEQUENCE</scope>
    <source>
        <strain evidence="2">NK1-12</strain>
    </source>
</reference>
<dbReference type="PANTHER" id="PTHR35585">
    <property type="entry name" value="HHE DOMAIN PROTEIN (AFU_ORTHOLOGUE AFUA_4G00730)"/>
    <property type="match status" value="1"/>
</dbReference>
<gene>
    <name evidence="2" type="ORF">HJG54_31265</name>
</gene>
<organism evidence="2">
    <name type="scientific">Leptolyngbya sp. NK1-12</name>
    <dbReference type="NCBI Taxonomy" id="2547451"/>
    <lineage>
        <taxon>Bacteria</taxon>
        <taxon>Bacillati</taxon>
        <taxon>Cyanobacteriota</taxon>
        <taxon>Cyanophyceae</taxon>
        <taxon>Leptolyngbyales</taxon>
        <taxon>Leptolyngbyaceae</taxon>
        <taxon>Leptolyngbya group</taxon>
        <taxon>Leptolyngbya</taxon>
    </lineage>
</organism>
<dbReference type="AlphaFoldDB" id="A0AA96WK32"/>
<proteinExistence type="predicted"/>
<dbReference type="PANTHER" id="PTHR35585:SF1">
    <property type="entry name" value="HHE DOMAIN PROTEIN (AFU_ORTHOLOGUE AFUA_4G00730)"/>
    <property type="match status" value="1"/>
</dbReference>